<evidence type="ECO:0000256" key="6">
    <source>
        <dbReference type="ARBA" id="ARBA00022792"/>
    </source>
</evidence>
<evidence type="ECO:0000313" key="12">
    <source>
        <dbReference type="EMBL" id="CAK7899788.1"/>
    </source>
</evidence>
<evidence type="ECO:0000256" key="1">
    <source>
        <dbReference type="ARBA" id="ARBA00004273"/>
    </source>
</evidence>
<keyword evidence="10 11" id="KW-0066">ATP synthesis</keyword>
<comment type="function">
    <text evidence="11">Subunit e, of the mitochondrial membrane ATP synthase complex (F(1)F(0) ATP synthase or Complex V) that produces ATP from ADP in the presence of a proton gradient across the membrane which is generated by electron transport complexes of the respiratory chain. ATP synthase complex consist of a soluble F(1) head domain - the catalytic core - and a membrane F(1) domain - the membrane proton channel. These two domains are linked by a central stalk rotating inside the F(1) region and a stationary peripheral stalk. During catalysis, ATP synthesis in the catalytic domain of F(1) is coupled via a rotary mechanism of the central stalk subunits to proton translocation. In vivo, can only synthesize ATP although its ATP hydrolase activity can be activated artificially in vitro. Part of the complex F(0) domain.</text>
</comment>
<name>A0ABP0EC74_9ASCO</name>
<keyword evidence="4 11" id="KW-0138">CF(0)</keyword>
<comment type="similarity">
    <text evidence="2 11">Belongs to the ATPase e subunit family.</text>
</comment>
<evidence type="ECO:0000256" key="2">
    <source>
        <dbReference type="ARBA" id="ARBA00007333"/>
    </source>
</evidence>
<comment type="subunit">
    <text evidence="11">F-type ATPases have 2 components, CF(1) - the catalytic core - and CF(0) - the membrane proton channel. CF(1) and CF(0) have multiple subunits.</text>
</comment>
<evidence type="ECO:0000313" key="13">
    <source>
        <dbReference type="Proteomes" id="UP001497600"/>
    </source>
</evidence>
<proteinExistence type="inferred from homology"/>
<organism evidence="12 13">
    <name type="scientific">[Candida] anglica</name>
    <dbReference type="NCBI Taxonomy" id="148631"/>
    <lineage>
        <taxon>Eukaryota</taxon>
        <taxon>Fungi</taxon>
        <taxon>Dikarya</taxon>
        <taxon>Ascomycota</taxon>
        <taxon>Saccharomycotina</taxon>
        <taxon>Pichiomycetes</taxon>
        <taxon>Debaryomycetaceae</taxon>
        <taxon>Kurtzmaniella</taxon>
    </lineage>
</organism>
<dbReference type="Proteomes" id="UP001497600">
    <property type="component" value="Chromosome C"/>
</dbReference>
<keyword evidence="7 11" id="KW-0406">Ion transport</keyword>
<keyword evidence="6 11" id="KW-0999">Mitochondrion inner membrane</keyword>
<evidence type="ECO:0000256" key="8">
    <source>
        <dbReference type="ARBA" id="ARBA00023128"/>
    </source>
</evidence>
<evidence type="ECO:0000256" key="5">
    <source>
        <dbReference type="ARBA" id="ARBA00022781"/>
    </source>
</evidence>
<comment type="subcellular location">
    <subcellularLocation>
        <location evidence="1 11">Mitochondrion inner membrane</location>
    </subcellularLocation>
</comment>
<protein>
    <recommendedName>
        <fullName evidence="11">ATP synthase F(0) complex subunit e, mitochondrial</fullName>
    </recommendedName>
</protein>
<evidence type="ECO:0000256" key="11">
    <source>
        <dbReference type="RuleBase" id="RU367005"/>
    </source>
</evidence>
<dbReference type="Pfam" id="PF05680">
    <property type="entry name" value="ATP-synt_E"/>
    <property type="match status" value="1"/>
</dbReference>
<keyword evidence="9" id="KW-0472">Membrane</keyword>
<keyword evidence="13" id="KW-1185">Reference proteome</keyword>
<evidence type="ECO:0000256" key="3">
    <source>
        <dbReference type="ARBA" id="ARBA00022448"/>
    </source>
</evidence>
<keyword evidence="8 11" id="KW-0496">Mitochondrion</keyword>
<dbReference type="EMBL" id="OZ004255">
    <property type="protein sequence ID" value="CAK7899788.1"/>
    <property type="molecule type" value="Genomic_DNA"/>
</dbReference>
<keyword evidence="5 11" id="KW-0375">Hydrogen ion transport</keyword>
<evidence type="ECO:0000256" key="10">
    <source>
        <dbReference type="ARBA" id="ARBA00023310"/>
    </source>
</evidence>
<evidence type="ECO:0000256" key="7">
    <source>
        <dbReference type="ARBA" id="ARBA00023065"/>
    </source>
</evidence>
<sequence length="90" mass="9827">MSTFNVLRYSALGAGLVYGAVHRYNLFANAEQAAATAQFQKEEKLIRQAKAEYARLNAPKKTVSAAGTINWEDPNLDIGQALEGLISKLE</sequence>
<evidence type="ECO:0000256" key="9">
    <source>
        <dbReference type="ARBA" id="ARBA00023136"/>
    </source>
</evidence>
<accession>A0ABP0EC74</accession>
<gene>
    <name evidence="12" type="primary">TIM11</name>
    <name evidence="12" type="ORF">CAAN4_C04258</name>
</gene>
<reference evidence="12 13" key="1">
    <citation type="submission" date="2024-01" db="EMBL/GenBank/DDBJ databases">
        <authorList>
            <consortium name="Genoscope - CEA"/>
            <person name="William W."/>
        </authorList>
    </citation>
    <scope>NUCLEOTIDE SEQUENCE [LARGE SCALE GENOMIC DNA]</scope>
    <source>
        <strain evidence="12 13">29B2s-10</strain>
    </source>
</reference>
<evidence type="ECO:0000256" key="4">
    <source>
        <dbReference type="ARBA" id="ARBA00022547"/>
    </source>
</evidence>
<dbReference type="InterPro" id="IPR008386">
    <property type="entry name" value="ATP_synth_F0_esu_mt"/>
</dbReference>
<keyword evidence="3 11" id="KW-0813">Transport</keyword>